<sequence>MLALMELTSDVTVAPQILPTDIRNIAQLGFKSVINNRPDGEEEGQPLNEMIEHEAKIYGLEYYHMPVISGQITSQQVAMFTKLLENAPKPILAFCRTGTRCSLLWSMGSEDFATLTARVARAKEKGFDLSRLLEAAESQ</sequence>
<dbReference type="SUPFAM" id="SSF52799">
    <property type="entry name" value="(Phosphotyrosine protein) phosphatases II"/>
    <property type="match status" value="1"/>
</dbReference>
<dbReference type="NCBIfam" id="TIGR01244">
    <property type="entry name" value="TIGR01244 family sulfur transferase"/>
    <property type="match status" value="1"/>
</dbReference>
<evidence type="ECO:0000313" key="2">
    <source>
        <dbReference type="EMBL" id="SJZ63682.1"/>
    </source>
</evidence>
<organism evidence="2 3">
    <name type="scientific">Vibrio cincinnatiensis DSM 19608</name>
    <dbReference type="NCBI Taxonomy" id="1123491"/>
    <lineage>
        <taxon>Bacteria</taxon>
        <taxon>Pseudomonadati</taxon>
        <taxon>Pseudomonadota</taxon>
        <taxon>Gammaproteobacteria</taxon>
        <taxon>Vibrionales</taxon>
        <taxon>Vibrionaceae</taxon>
        <taxon>Vibrio</taxon>
    </lineage>
</organism>
<dbReference type="GeneID" id="70583163"/>
<dbReference type="InterPro" id="IPR005939">
    <property type="entry name" value="BLH_phosphatase-like"/>
</dbReference>
<dbReference type="Pfam" id="PF04273">
    <property type="entry name" value="BLH_phosphatase"/>
    <property type="match status" value="1"/>
</dbReference>
<protein>
    <submittedName>
        <fullName evidence="2">TIGR01244 family protein</fullName>
    </submittedName>
</protein>
<evidence type="ECO:0000313" key="3">
    <source>
        <dbReference type="Proteomes" id="UP000190834"/>
    </source>
</evidence>
<reference evidence="3" key="1">
    <citation type="submission" date="2017-02" db="EMBL/GenBank/DDBJ databases">
        <authorList>
            <person name="Varghese N."/>
            <person name="Submissions S."/>
        </authorList>
    </citation>
    <scope>NUCLEOTIDE SEQUENCE [LARGE SCALE GENOMIC DNA]</scope>
    <source>
        <strain evidence="3">DSM 19608</strain>
    </source>
</reference>
<accession>A0A1T4M9S1</accession>
<dbReference type="STRING" id="1123491.SAMN02745782_00875"/>
<dbReference type="EMBL" id="FUXB01000004">
    <property type="protein sequence ID" value="SJZ63682.1"/>
    <property type="molecule type" value="Genomic_DNA"/>
</dbReference>
<proteinExistence type="predicted"/>
<dbReference type="CDD" id="cd14503">
    <property type="entry name" value="PTP-bact"/>
    <property type="match status" value="1"/>
</dbReference>
<dbReference type="Proteomes" id="UP000190834">
    <property type="component" value="Unassembled WGS sequence"/>
</dbReference>
<dbReference type="OrthoDB" id="9802771at2"/>
<gene>
    <name evidence="2" type="ORF">SAMN02745782_00875</name>
</gene>
<evidence type="ECO:0000259" key="1">
    <source>
        <dbReference type="Pfam" id="PF04273"/>
    </source>
</evidence>
<name>A0A1T4M9S1_VIBCI</name>
<dbReference type="AlphaFoldDB" id="A0A1T4M9S1"/>
<dbReference type="GO" id="GO:0016787">
    <property type="term" value="F:hydrolase activity"/>
    <property type="evidence" value="ECO:0007669"/>
    <property type="project" value="InterPro"/>
</dbReference>
<dbReference type="InterPro" id="IPR029021">
    <property type="entry name" value="Prot-tyrosine_phosphatase-like"/>
</dbReference>
<keyword evidence="3" id="KW-1185">Reference proteome</keyword>
<dbReference type="RefSeq" id="WP_078925254.1">
    <property type="nucleotide sequence ID" value="NZ_FUXB01000004.1"/>
</dbReference>
<dbReference type="Gene3D" id="3.90.190.10">
    <property type="entry name" value="Protein tyrosine phosphatase superfamily"/>
    <property type="match status" value="1"/>
</dbReference>
<feature type="domain" description="Beta-lactamase hydrolase-like protein phosphatase-like" evidence="1">
    <location>
        <begin position="6"/>
        <end position="108"/>
    </location>
</feature>